<evidence type="ECO:0000313" key="2">
    <source>
        <dbReference type="Proteomes" id="UP001341840"/>
    </source>
</evidence>
<sequence length="126" mass="13995">MNTKGISHDDSIAQSLNHMLDVLTTLTRTHLRLQHPHHRRIATTTSSSSLRSPISLPFSLHRILTAPPLLLGLHLVDFDTAVARQSTTAIYLNSTRVVVSSSSSSSSHDSGRRRRFIVVIIFSFIL</sequence>
<organism evidence="1 2">
    <name type="scientific">Stylosanthes scabra</name>
    <dbReference type="NCBI Taxonomy" id="79078"/>
    <lineage>
        <taxon>Eukaryota</taxon>
        <taxon>Viridiplantae</taxon>
        <taxon>Streptophyta</taxon>
        <taxon>Embryophyta</taxon>
        <taxon>Tracheophyta</taxon>
        <taxon>Spermatophyta</taxon>
        <taxon>Magnoliopsida</taxon>
        <taxon>eudicotyledons</taxon>
        <taxon>Gunneridae</taxon>
        <taxon>Pentapetalae</taxon>
        <taxon>rosids</taxon>
        <taxon>fabids</taxon>
        <taxon>Fabales</taxon>
        <taxon>Fabaceae</taxon>
        <taxon>Papilionoideae</taxon>
        <taxon>50 kb inversion clade</taxon>
        <taxon>dalbergioids sensu lato</taxon>
        <taxon>Dalbergieae</taxon>
        <taxon>Pterocarpus clade</taxon>
        <taxon>Stylosanthes</taxon>
    </lineage>
</organism>
<dbReference type="Proteomes" id="UP001341840">
    <property type="component" value="Unassembled WGS sequence"/>
</dbReference>
<evidence type="ECO:0000313" key="1">
    <source>
        <dbReference type="EMBL" id="MED6198472.1"/>
    </source>
</evidence>
<name>A0ABU6XK79_9FABA</name>
<gene>
    <name evidence="1" type="ORF">PIB30_066594</name>
</gene>
<proteinExistence type="predicted"/>
<keyword evidence="2" id="KW-1185">Reference proteome</keyword>
<dbReference type="EMBL" id="JASCZI010212130">
    <property type="protein sequence ID" value="MED6198472.1"/>
    <property type="molecule type" value="Genomic_DNA"/>
</dbReference>
<protein>
    <submittedName>
        <fullName evidence="1">Uncharacterized protein</fullName>
    </submittedName>
</protein>
<comment type="caution">
    <text evidence="1">The sequence shown here is derived from an EMBL/GenBank/DDBJ whole genome shotgun (WGS) entry which is preliminary data.</text>
</comment>
<reference evidence="1 2" key="1">
    <citation type="journal article" date="2023" name="Plants (Basel)">
        <title>Bridging the Gap: Combining Genomics and Transcriptomics Approaches to Understand Stylosanthes scabra, an Orphan Legume from the Brazilian Caatinga.</title>
        <authorList>
            <person name="Ferreira-Neto J.R.C."/>
            <person name="da Silva M.D."/>
            <person name="Binneck E."/>
            <person name="de Melo N.F."/>
            <person name="da Silva R.H."/>
            <person name="de Melo A.L.T.M."/>
            <person name="Pandolfi V."/>
            <person name="Bustamante F.O."/>
            <person name="Brasileiro-Vidal A.C."/>
            <person name="Benko-Iseppon A.M."/>
        </authorList>
    </citation>
    <scope>NUCLEOTIDE SEQUENCE [LARGE SCALE GENOMIC DNA]</scope>
    <source>
        <tissue evidence="1">Leaves</tissue>
    </source>
</reference>
<accession>A0ABU6XK79</accession>